<dbReference type="SUPFAM" id="SSF52151">
    <property type="entry name" value="FabD/lysophospholipase-like"/>
    <property type="match status" value="1"/>
</dbReference>
<keyword evidence="3 8" id="KW-0378">Hydrolase</keyword>
<evidence type="ECO:0000256" key="2">
    <source>
        <dbReference type="ARBA" id="ARBA00013274"/>
    </source>
</evidence>
<organism evidence="11 12">
    <name type="scientific">Ustilaginoidea virens</name>
    <name type="common">Rice false smut fungus</name>
    <name type="synonym">Villosiclava virens</name>
    <dbReference type="NCBI Taxonomy" id="1159556"/>
    <lineage>
        <taxon>Eukaryota</taxon>
        <taxon>Fungi</taxon>
        <taxon>Dikarya</taxon>
        <taxon>Ascomycota</taxon>
        <taxon>Pezizomycotina</taxon>
        <taxon>Sordariomycetes</taxon>
        <taxon>Hypocreomycetidae</taxon>
        <taxon>Hypocreales</taxon>
        <taxon>Clavicipitaceae</taxon>
        <taxon>Ustilaginoidea</taxon>
    </lineage>
</organism>
<keyword evidence="12" id="KW-1185">Reference proteome</keyword>
<evidence type="ECO:0000256" key="6">
    <source>
        <dbReference type="ARBA" id="ARBA00023180"/>
    </source>
</evidence>
<evidence type="ECO:0000256" key="5">
    <source>
        <dbReference type="ARBA" id="ARBA00023098"/>
    </source>
</evidence>
<dbReference type="Gene3D" id="3.40.1090.10">
    <property type="entry name" value="Cytosolic phospholipase A2 catalytic domain"/>
    <property type="match status" value="1"/>
</dbReference>
<evidence type="ECO:0000259" key="10">
    <source>
        <dbReference type="PROSITE" id="PS51210"/>
    </source>
</evidence>
<name>A0A8E5HV72_USTVR</name>
<dbReference type="FunFam" id="3.40.1090.10:FF:000010">
    <property type="entry name" value="Lysophospholipase"/>
    <property type="match status" value="1"/>
</dbReference>
<evidence type="ECO:0000256" key="4">
    <source>
        <dbReference type="ARBA" id="ARBA00022963"/>
    </source>
</evidence>
<dbReference type="GO" id="GO:0005829">
    <property type="term" value="C:cytosol"/>
    <property type="evidence" value="ECO:0007669"/>
    <property type="project" value="TreeGrafter"/>
</dbReference>
<dbReference type="GO" id="GO:0046475">
    <property type="term" value="P:glycerophospholipid catabolic process"/>
    <property type="evidence" value="ECO:0007669"/>
    <property type="project" value="TreeGrafter"/>
</dbReference>
<dbReference type="GeneID" id="66066857"/>
<evidence type="ECO:0000256" key="8">
    <source>
        <dbReference type="PROSITE-ProRule" id="PRU00555"/>
    </source>
</evidence>
<dbReference type="InterPro" id="IPR016035">
    <property type="entry name" value="Acyl_Trfase/lysoPLipase"/>
</dbReference>
<dbReference type="RefSeq" id="XP_042999512.1">
    <property type="nucleotide sequence ID" value="XM_043143577.1"/>
</dbReference>
<dbReference type="PANTHER" id="PTHR10728:SF62">
    <property type="entry name" value="LYSOPHOSPHOLIPASE"/>
    <property type="match status" value="1"/>
</dbReference>
<dbReference type="Pfam" id="PF01735">
    <property type="entry name" value="PLA2_B"/>
    <property type="match status" value="1"/>
</dbReference>
<dbReference type="GO" id="GO:0004623">
    <property type="term" value="F:phospholipase A2 activity"/>
    <property type="evidence" value="ECO:0007669"/>
    <property type="project" value="TreeGrafter"/>
</dbReference>
<dbReference type="KEGG" id="uvi:66066857"/>
<dbReference type="PROSITE" id="PS51210">
    <property type="entry name" value="PLA2C"/>
    <property type="match status" value="1"/>
</dbReference>
<evidence type="ECO:0000313" key="12">
    <source>
        <dbReference type="Proteomes" id="UP000027002"/>
    </source>
</evidence>
<reference evidence="11" key="1">
    <citation type="submission" date="2020-03" db="EMBL/GenBank/DDBJ databases">
        <title>A mixture of massive structural variations and highly conserved coding sequences in Ustilaginoidea virens genome.</title>
        <authorList>
            <person name="Zhang K."/>
            <person name="Zhao Z."/>
            <person name="Zhang Z."/>
            <person name="Li Y."/>
            <person name="Hsiang T."/>
            <person name="Sun W."/>
        </authorList>
    </citation>
    <scope>NUCLEOTIDE SEQUENCE</scope>
    <source>
        <strain evidence="11">UV-8b</strain>
    </source>
</reference>
<dbReference type="GO" id="GO:0004622">
    <property type="term" value="F:phosphatidylcholine lysophospholipase activity"/>
    <property type="evidence" value="ECO:0007669"/>
    <property type="project" value="UniProtKB-EC"/>
</dbReference>
<comment type="similarity">
    <text evidence="1 9">Belongs to the lysophospholipase family.</text>
</comment>
<keyword evidence="6" id="KW-0325">Glycoprotein</keyword>
<comment type="catalytic activity">
    <reaction evidence="7 9">
        <text>a 1-acyl-sn-glycero-3-phosphocholine + H2O = sn-glycerol 3-phosphocholine + a fatty acid + H(+)</text>
        <dbReference type="Rhea" id="RHEA:15177"/>
        <dbReference type="ChEBI" id="CHEBI:15377"/>
        <dbReference type="ChEBI" id="CHEBI:15378"/>
        <dbReference type="ChEBI" id="CHEBI:16870"/>
        <dbReference type="ChEBI" id="CHEBI:28868"/>
        <dbReference type="ChEBI" id="CHEBI:58168"/>
        <dbReference type="EC" id="3.1.1.5"/>
    </reaction>
</comment>
<feature type="chain" id="PRO_5034972429" description="Lysophospholipase" evidence="9">
    <location>
        <begin position="27"/>
        <end position="638"/>
    </location>
</feature>
<dbReference type="InterPro" id="IPR002642">
    <property type="entry name" value="LysoPLipase_cat_dom"/>
</dbReference>
<dbReference type="EC" id="3.1.1.5" evidence="2 9"/>
<proteinExistence type="inferred from homology"/>
<evidence type="ECO:0000256" key="7">
    <source>
        <dbReference type="ARBA" id="ARBA00049531"/>
    </source>
</evidence>
<feature type="domain" description="PLA2c" evidence="10">
    <location>
        <begin position="45"/>
        <end position="594"/>
    </location>
</feature>
<dbReference type="AlphaFoldDB" id="A0A8E5HV72"/>
<dbReference type="EMBL" id="CP072757">
    <property type="protein sequence ID" value="QUC21839.1"/>
    <property type="molecule type" value="Genomic_DNA"/>
</dbReference>
<keyword evidence="4 8" id="KW-0442">Lipid degradation</keyword>
<dbReference type="SMART" id="SM00022">
    <property type="entry name" value="PLAc"/>
    <property type="match status" value="1"/>
</dbReference>
<evidence type="ECO:0000313" key="11">
    <source>
        <dbReference type="EMBL" id="QUC21839.1"/>
    </source>
</evidence>
<keyword evidence="5 8" id="KW-0443">Lipid metabolism</keyword>
<dbReference type="PANTHER" id="PTHR10728">
    <property type="entry name" value="CYTOSOLIC PHOSPHOLIPASE A2"/>
    <property type="match status" value="1"/>
</dbReference>
<evidence type="ECO:0000256" key="3">
    <source>
        <dbReference type="ARBA" id="ARBA00022801"/>
    </source>
</evidence>
<evidence type="ECO:0000256" key="9">
    <source>
        <dbReference type="RuleBase" id="RU362103"/>
    </source>
</evidence>
<dbReference type="Proteomes" id="UP000027002">
    <property type="component" value="Chromosome 5"/>
</dbReference>
<accession>A0A8E5HV72</accession>
<keyword evidence="9" id="KW-0732">Signal</keyword>
<evidence type="ECO:0000256" key="1">
    <source>
        <dbReference type="ARBA" id="ARBA00008780"/>
    </source>
</evidence>
<feature type="signal peptide" evidence="9">
    <location>
        <begin position="1"/>
        <end position="26"/>
    </location>
</feature>
<dbReference type="GO" id="GO:0005783">
    <property type="term" value="C:endoplasmic reticulum"/>
    <property type="evidence" value="ECO:0007669"/>
    <property type="project" value="TreeGrafter"/>
</dbReference>
<protein>
    <recommendedName>
        <fullName evidence="2 9">Lysophospholipase</fullName>
        <ecNumber evidence="2 9">3.1.1.5</ecNumber>
    </recommendedName>
</protein>
<dbReference type="OrthoDB" id="4084751at2759"/>
<sequence>MLATMLATTLAFHLALLAALHACCAALQQRAAPAAPAGYAPAPVPCPSPRPTVRNATGLSPQERAWLRARDSNTLPALKGLLARANIPGFDAAAYLDSLASSAAGGGNQSAALPRIGVAVSGGGYRALMNGAGAIAAFDNRTANATAPGQLGGLLQATTYLSGLSGGSWVVGSLFVQNFTTVESIVAAESGFLSTLWQFNDSVLQGPQGLRVGQYYNELYQTVQDKANAGFNTTITDYWGRALSYQLVNATDGGPAYTFSSIANDTGFAAGNAPLPLIVALERAPNQLQVPPNATVYEFTPWEMGSYDPQASAFAPLQYVGSDFSNGTVSRNGRCVAGVDNAGFVMGTSSSLFNQAFLQIGRVAGVPDRLTRAINQTLAAAGTANRDVASWPNPFYGYNSRGNANANARLLTLVDGGEALQNVPLQPLAVRERRVDVIFAIDSSADTQTLWPNGTSLVATHGQLGGGGGGPRALAPFPAVPDQNSFVNLGFNKRPTFFGCGNRTGPLVVYLPNTPYTFYSNVSTFDLSYNDSERDQIIRNGYNVATMANGSADANWTVCVACAVLGASWRRTGTAVPAACADCFSRYCWNGTTNSTAPPVFQPQQIITPSPESAGCRVAMPVGVALLSSLLGVLFAVG</sequence>
<gene>
    <name evidence="11" type="ORF">UV8b_06080</name>
</gene>